<dbReference type="PANTHER" id="PTHR48051:SF54">
    <property type="entry name" value="LEUCINE-RICH REPEAT-CONTAINING PROTEIN"/>
    <property type="match status" value="1"/>
</dbReference>
<feature type="domain" description="C-JID" evidence="4">
    <location>
        <begin position="12"/>
        <end position="127"/>
    </location>
</feature>
<keyword evidence="6" id="KW-1185">Reference proteome</keyword>
<dbReference type="Proteomes" id="UP000824120">
    <property type="component" value="Chromosome 4"/>
</dbReference>
<dbReference type="InterPro" id="IPR003591">
    <property type="entry name" value="Leu-rich_rpt_typical-subtyp"/>
</dbReference>
<dbReference type="GO" id="GO:0051707">
    <property type="term" value="P:response to other organism"/>
    <property type="evidence" value="ECO:0007669"/>
    <property type="project" value="UniProtKB-ARBA"/>
</dbReference>
<dbReference type="InterPro" id="IPR032675">
    <property type="entry name" value="LRR_dom_sf"/>
</dbReference>
<name>A0A9J5ZBJ0_SOLCO</name>
<proteinExistence type="inferred from homology"/>
<dbReference type="SUPFAM" id="SSF52058">
    <property type="entry name" value="L domain-like"/>
    <property type="match status" value="1"/>
</dbReference>
<keyword evidence="1" id="KW-0433">Leucine-rich repeat</keyword>
<dbReference type="GO" id="GO:0005737">
    <property type="term" value="C:cytoplasm"/>
    <property type="evidence" value="ECO:0007669"/>
    <property type="project" value="TreeGrafter"/>
</dbReference>
<dbReference type="InterPro" id="IPR050216">
    <property type="entry name" value="LRR_domain-containing"/>
</dbReference>
<organism evidence="5 6">
    <name type="scientific">Solanum commersonii</name>
    <name type="common">Commerson's wild potato</name>
    <name type="synonym">Commerson's nightshade</name>
    <dbReference type="NCBI Taxonomy" id="4109"/>
    <lineage>
        <taxon>Eukaryota</taxon>
        <taxon>Viridiplantae</taxon>
        <taxon>Streptophyta</taxon>
        <taxon>Embryophyta</taxon>
        <taxon>Tracheophyta</taxon>
        <taxon>Spermatophyta</taxon>
        <taxon>Magnoliopsida</taxon>
        <taxon>eudicotyledons</taxon>
        <taxon>Gunneridae</taxon>
        <taxon>Pentapetalae</taxon>
        <taxon>asterids</taxon>
        <taxon>lamiids</taxon>
        <taxon>Solanales</taxon>
        <taxon>Solanaceae</taxon>
        <taxon>Solanoideae</taxon>
        <taxon>Solaneae</taxon>
        <taxon>Solanum</taxon>
    </lineage>
</organism>
<comment type="caution">
    <text evidence="5">The sequence shown here is derived from an EMBL/GenBank/DDBJ whole genome shotgun (WGS) entry which is preliminary data.</text>
</comment>
<evidence type="ECO:0000313" key="5">
    <source>
        <dbReference type="EMBL" id="KAG5609295.1"/>
    </source>
</evidence>
<dbReference type="Pfam" id="PF00560">
    <property type="entry name" value="LRR_1"/>
    <property type="match status" value="1"/>
</dbReference>
<reference evidence="5 6" key="1">
    <citation type="submission" date="2020-09" db="EMBL/GenBank/DDBJ databases">
        <title>De no assembly of potato wild relative species, Solanum commersonii.</title>
        <authorList>
            <person name="Cho K."/>
        </authorList>
    </citation>
    <scope>NUCLEOTIDE SEQUENCE [LARGE SCALE GENOMIC DNA]</scope>
    <source>
        <strain evidence="5">LZ3.2</strain>
        <tissue evidence="5">Leaf</tissue>
    </source>
</reference>
<protein>
    <recommendedName>
        <fullName evidence="4">C-JID domain-containing protein</fullName>
    </recommendedName>
</protein>
<dbReference type="SMART" id="SM00369">
    <property type="entry name" value="LRR_TYP"/>
    <property type="match status" value="2"/>
</dbReference>
<dbReference type="Gene3D" id="3.80.10.10">
    <property type="entry name" value="Ribonuclease Inhibitor"/>
    <property type="match status" value="1"/>
</dbReference>
<dbReference type="Pfam" id="PF13855">
    <property type="entry name" value="LRR_8"/>
    <property type="match status" value="1"/>
</dbReference>
<evidence type="ECO:0000259" key="4">
    <source>
        <dbReference type="Pfam" id="PF20160"/>
    </source>
</evidence>
<dbReference type="PANTHER" id="PTHR48051">
    <property type="match status" value="1"/>
</dbReference>
<dbReference type="AlphaFoldDB" id="A0A9J5ZBJ0"/>
<sequence length="347" mass="39181">MEDFWKTLDIASVSVNLPKNWYVSDNFLGFSVCYSGYLNDCITAHLIPLCDDGMSSMTQQFALSNNSQWNINFLLVPLGGLWDASNANEKTPNDYGCSKLDFIGETDDDFEEEKKFGVRLLYKNESELCIGKRKSRSFPEDIGSLSSLKHLNLSYCNIIDGGFPEDIGFVSSLKKLCLKGNRLTQLPEDIRCLSSLEELHLNGNNFEHLAQRISELGALRLLYLSYCKRLTQLPEFPHQLHTIYADWICNSLFQNISSLQHGIFSSHSLSLRVFGSWAEDIPSWFNYQGMDTSVSVSLPENWYEPHKFLGFVSELHYLKSWICLPISRGSTGNSTGFSGAPTITSLP</sequence>
<keyword evidence="2" id="KW-0677">Repeat</keyword>
<comment type="similarity">
    <text evidence="3">Belongs to the SHOC2 family.</text>
</comment>
<evidence type="ECO:0000256" key="1">
    <source>
        <dbReference type="ARBA" id="ARBA00022614"/>
    </source>
</evidence>
<evidence type="ECO:0000256" key="3">
    <source>
        <dbReference type="ARBA" id="ARBA00023786"/>
    </source>
</evidence>
<dbReference type="GO" id="GO:0006952">
    <property type="term" value="P:defense response"/>
    <property type="evidence" value="ECO:0007669"/>
    <property type="project" value="UniProtKB-ARBA"/>
</dbReference>
<dbReference type="Pfam" id="PF20160">
    <property type="entry name" value="C-JID"/>
    <property type="match status" value="2"/>
</dbReference>
<dbReference type="OrthoDB" id="1749606at2759"/>
<evidence type="ECO:0000313" key="6">
    <source>
        <dbReference type="Proteomes" id="UP000824120"/>
    </source>
</evidence>
<evidence type="ECO:0000256" key="2">
    <source>
        <dbReference type="ARBA" id="ARBA00022737"/>
    </source>
</evidence>
<dbReference type="PROSITE" id="PS51450">
    <property type="entry name" value="LRR"/>
    <property type="match status" value="1"/>
</dbReference>
<accession>A0A9J5ZBJ0</accession>
<feature type="domain" description="C-JID" evidence="4">
    <location>
        <begin position="279"/>
        <end position="312"/>
    </location>
</feature>
<dbReference type="InterPro" id="IPR001611">
    <property type="entry name" value="Leu-rich_rpt"/>
</dbReference>
<dbReference type="InterPro" id="IPR045344">
    <property type="entry name" value="C-JID"/>
</dbReference>
<gene>
    <name evidence="5" type="ORF">H5410_020576</name>
</gene>
<dbReference type="EMBL" id="JACXVP010000004">
    <property type="protein sequence ID" value="KAG5609295.1"/>
    <property type="molecule type" value="Genomic_DNA"/>
</dbReference>